<evidence type="ECO:0000256" key="1">
    <source>
        <dbReference type="SAM" id="MobiDB-lite"/>
    </source>
</evidence>
<accession>A0A0E4CQG4</accession>
<evidence type="ECO:0000313" key="3">
    <source>
        <dbReference type="Proteomes" id="UP000199251"/>
    </source>
</evidence>
<organism evidence="2 3">
    <name type="scientific">Mycobacterium lentiflavum</name>
    <dbReference type="NCBI Taxonomy" id="141349"/>
    <lineage>
        <taxon>Bacteria</taxon>
        <taxon>Bacillati</taxon>
        <taxon>Actinomycetota</taxon>
        <taxon>Actinomycetes</taxon>
        <taxon>Mycobacteriales</taxon>
        <taxon>Mycobacteriaceae</taxon>
        <taxon>Mycobacterium</taxon>
        <taxon>Mycobacterium simiae complex</taxon>
    </lineage>
</organism>
<dbReference type="Proteomes" id="UP000199251">
    <property type="component" value="Unassembled WGS sequence"/>
</dbReference>
<proteinExistence type="predicted"/>
<evidence type="ECO:0000313" key="2">
    <source>
        <dbReference type="EMBL" id="CQD21241.1"/>
    </source>
</evidence>
<dbReference type="AlphaFoldDB" id="A0A0E4CQG4"/>
<sequence>MHILSSMAKDNPDEGEAPIIVGMAEAAMHMYVTAIDALPDDDDDEFRPRVEVILSGLRKLRKTLTDAAARSRLTPRVMVALSEARQCYDDLMERAAAAPAATLGQQLYVARLHAKLSAKETANGAGLRADLLDELEAGEIPTEDETVKIKNLIEALGGRGGPATNGSDGEHERSVVESFDDAMA</sequence>
<dbReference type="EMBL" id="CTEE01000001">
    <property type="protein sequence ID" value="CQD21241.1"/>
    <property type="molecule type" value="Genomic_DNA"/>
</dbReference>
<name>A0A0E4CQG4_MYCLN</name>
<feature type="region of interest" description="Disordered" evidence="1">
    <location>
        <begin position="158"/>
        <end position="184"/>
    </location>
</feature>
<gene>
    <name evidence="2" type="ORF">BN1232_05198</name>
</gene>
<dbReference type="STRING" id="141349.BN1232_05198"/>
<reference evidence="2 3" key="1">
    <citation type="submission" date="2015-03" db="EMBL/GenBank/DDBJ databases">
        <authorList>
            <person name="Urmite Genomes"/>
        </authorList>
    </citation>
    <scope>NUCLEOTIDE SEQUENCE [LARGE SCALE GENOMIC DNA]</scope>
    <source>
        <strain evidence="2 3">CSUR P1491</strain>
    </source>
</reference>
<protein>
    <submittedName>
        <fullName evidence="2">Forkhead-associated protein</fullName>
    </submittedName>
</protein>